<protein>
    <submittedName>
        <fullName evidence="1">Uncharacterized protein</fullName>
    </submittedName>
</protein>
<gene>
    <name evidence="1" type="ORF">K488DRAFT_92558</name>
</gene>
<comment type="caution">
    <text evidence="1">The sequence shown here is derived from an EMBL/GenBank/DDBJ whole genome shotgun (WGS) entry which is preliminary data.</text>
</comment>
<reference evidence="1" key="2">
    <citation type="journal article" date="2022" name="New Phytol.">
        <title>Evolutionary transition to the ectomycorrhizal habit in the genomes of a hyperdiverse lineage of mushroom-forming fungi.</title>
        <authorList>
            <person name="Looney B."/>
            <person name="Miyauchi S."/>
            <person name="Morin E."/>
            <person name="Drula E."/>
            <person name="Courty P.E."/>
            <person name="Kohler A."/>
            <person name="Kuo A."/>
            <person name="LaButti K."/>
            <person name="Pangilinan J."/>
            <person name="Lipzen A."/>
            <person name="Riley R."/>
            <person name="Andreopoulos W."/>
            <person name="He G."/>
            <person name="Johnson J."/>
            <person name="Nolan M."/>
            <person name="Tritt A."/>
            <person name="Barry K.W."/>
            <person name="Grigoriev I.V."/>
            <person name="Nagy L.G."/>
            <person name="Hibbett D."/>
            <person name="Henrissat B."/>
            <person name="Matheny P.B."/>
            <person name="Labbe J."/>
            <person name="Martin F.M."/>
        </authorList>
    </citation>
    <scope>NUCLEOTIDE SEQUENCE</scope>
    <source>
        <strain evidence="1">EC-137</strain>
    </source>
</reference>
<evidence type="ECO:0000313" key="2">
    <source>
        <dbReference type="Proteomes" id="UP000814128"/>
    </source>
</evidence>
<organism evidence="1 2">
    <name type="scientific">Vararia minispora EC-137</name>
    <dbReference type="NCBI Taxonomy" id="1314806"/>
    <lineage>
        <taxon>Eukaryota</taxon>
        <taxon>Fungi</taxon>
        <taxon>Dikarya</taxon>
        <taxon>Basidiomycota</taxon>
        <taxon>Agaricomycotina</taxon>
        <taxon>Agaricomycetes</taxon>
        <taxon>Russulales</taxon>
        <taxon>Lachnocladiaceae</taxon>
        <taxon>Vararia</taxon>
    </lineage>
</organism>
<dbReference type="Proteomes" id="UP000814128">
    <property type="component" value="Unassembled WGS sequence"/>
</dbReference>
<proteinExistence type="predicted"/>
<dbReference type="EMBL" id="MU274550">
    <property type="protein sequence ID" value="KAI0026453.1"/>
    <property type="molecule type" value="Genomic_DNA"/>
</dbReference>
<name>A0ACB8Q467_9AGAM</name>
<evidence type="ECO:0000313" key="1">
    <source>
        <dbReference type="EMBL" id="KAI0026453.1"/>
    </source>
</evidence>
<accession>A0ACB8Q467</accession>
<keyword evidence="2" id="KW-1185">Reference proteome</keyword>
<sequence>MDVERVQDSMADYLTSVTTPLGHLISIFWFVYGLIDFHVQIGLRVKKVLNLDMYVFGTVEEFLGFSDALTVFVIQLDGIGSEWIQRRLFGMRHILIVSMSHVAMMLNTLRHIHNPASFYDVVDAYIVCKRRRSYLHNALWLQDLSPAGQQAVYLTAIHPL</sequence>
<reference evidence="1" key="1">
    <citation type="submission" date="2021-02" db="EMBL/GenBank/DDBJ databases">
        <authorList>
            <consortium name="DOE Joint Genome Institute"/>
            <person name="Ahrendt S."/>
            <person name="Looney B.P."/>
            <person name="Miyauchi S."/>
            <person name="Morin E."/>
            <person name="Drula E."/>
            <person name="Courty P.E."/>
            <person name="Chicoki N."/>
            <person name="Fauchery L."/>
            <person name="Kohler A."/>
            <person name="Kuo A."/>
            <person name="Labutti K."/>
            <person name="Pangilinan J."/>
            <person name="Lipzen A."/>
            <person name="Riley R."/>
            <person name="Andreopoulos W."/>
            <person name="He G."/>
            <person name="Johnson J."/>
            <person name="Barry K.W."/>
            <person name="Grigoriev I.V."/>
            <person name="Nagy L."/>
            <person name="Hibbett D."/>
            <person name="Henrissat B."/>
            <person name="Matheny P.B."/>
            <person name="Labbe J."/>
            <person name="Martin F."/>
        </authorList>
    </citation>
    <scope>NUCLEOTIDE SEQUENCE</scope>
    <source>
        <strain evidence="1">EC-137</strain>
    </source>
</reference>